<sequence>MFIICRRKAISKACGGLSELPRKQNPVVVICYGLSRSETWPSLRFISKVKQFSTSR</sequence>
<name>S8CMV2_9LAMI</name>
<dbReference type="AlphaFoldDB" id="S8CMV2"/>
<keyword evidence="2" id="KW-1185">Reference proteome</keyword>
<dbReference type="EMBL" id="AUSU01002583">
    <property type="protein sequence ID" value="EPS68499.1"/>
    <property type="molecule type" value="Genomic_DNA"/>
</dbReference>
<accession>S8CMV2</accession>
<evidence type="ECO:0000313" key="1">
    <source>
        <dbReference type="EMBL" id="EPS68499.1"/>
    </source>
</evidence>
<dbReference type="Proteomes" id="UP000015453">
    <property type="component" value="Unassembled WGS sequence"/>
</dbReference>
<organism evidence="1 2">
    <name type="scientific">Genlisea aurea</name>
    <dbReference type="NCBI Taxonomy" id="192259"/>
    <lineage>
        <taxon>Eukaryota</taxon>
        <taxon>Viridiplantae</taxon>
        <taxon>Streptophyta</taxon>
        <taxon>Embryophyta</taxon>
        <taxon>Tracheophyta</taxon>
        <taxon>Spermatophyta</taxon>
        <taxon>Magnoliopsida</taxon>
        <taxon>eudicotyledons</taxon>
        <taxon>Gunneridae</taxon>
        <taxon>Pentapetalae</taxon>
        <taxon>asterids</taxon>
        <taxon>lamiids</taxon>
        <taxon>Lamiales</taxon>
        <taxon>Lentibulariaceae</taxon>
        <taxon>Genlisea</taxon>
    </lineage>
</organism>
<proteinExistence type="predicted"/>
<reference evidence="1 2" key="1">
    <citation type="journal article" date="2013" name="BMC Genomics">
        <title>The miniature genome of a carnivorous plant Genlisea aurea contains a low number of genes and short non-coding sequences.</title>
        <authorList>
            <person name="Leushkin E.V."/>
            <person name="Sutormin R.A."/>
            <person name="Nabieva E.R."/>
            <person name="Penin A.A."/>
            <person name="Kondrashov A.S."/>
            <person name="Logacheva M.D."/>
        </authorList>
    </citation>
    <scope>NUCLEOTIDE SEQUENCE [LARGE SCALE GENOMIC DNA]</scope>
</reference>
<protein>
    <submittedName>
        <fullName evidence="1">Uncharacterized protein</fullName>
    </submittedName>
</protein>
<evidence type="ECO:0000313" key="2">
    <source>
        <dbReference type="Proteomes" id="UP000015453"/>
    </source>
</evidence>
<comment type="caution">
    <text evidence="1">The sequence shown here is derived from an EMBL/GenBank/DDBJ whole genome shotgun (WGS) entry which is preliminary data.</text>
</comment>
<gene>
    <name evidence="1" type="ORF">M569_06269</name>
</gene>